<sequence>MNKPGIAVFTTKKAIYERVARQSGSISKAKLMEEFMLTSSSLTRLLEELTNEGWIREAGLGPSTGGRKPYLYQVNPLHRVIFGLEISRLYSALGLYDMELNPLAFCRWSMDEGMTPRRLVQYVSGKISSMLEEHGLDREKVAGIGVGAVGPLDRGKGLILNPLYFSAEGWLNIPICEWLEQETGIVATLENGANTALMGEHWALRDDSIQHMLYVHAGTGLRSAMMSNGQLVHGAVDMEGSIGQMIIQTDGPRLHDAGNYGALEAFASVQALEKQVRAQRKMGRRPWPDAEVQHPEAIHFDMMVEALNRGEPFIREIFDQSAAYMGIGLANLINILHPEAVILGGALMNAHPSYYETAISVAQKNIYYFPEYQPVFSKGLLQENAVATGAAVLVFKSLSL</sequence>
<comment type="similarity">
    <text evidence="2">Belongs to the ROK (NagC/XylR) family.</text>
</comment>
<comment type="function">
    <text evidence="1">Transcriptional repressor of xylose-utilizing enzymes.</text>
</comment>
<comment type="caution">
    <text evidence="4">The sequence shown here is derived from an EMBL/GenBank/DDBJ whole genome shotgun (WGS) entry which is preliminary data.</text>
</comment>
<evidence type="ECO:0000256" key="3">
    <source>
        <dbReference type="ARBA" id="ARBA00022629"/>
    </source>
</evidence>
<dbReference type="PANTHER" id="PTHR18964:SF149">
    <property type="entry name" value="BIFUNCTIONAL UDP-N-ACETYLGLUCOSAMINE 2-EPIMERASE_N-ACETYLMANNOSAMINE KINASE"/>
    <property type="match status" value="1"/>
</dbReference>
<protein>
    <submittedName>
        <fullName evidence="4">ROK family protein</fullName>
    </submittedName>
</protein>
<evidence type="ECO:0000313" key="5">
    <source>
        <dbReference type="Proteomes" id="UP001597262"/>
    </source>
</evidence>
<dbReference type="SUPFAM" id="SSF46785">
    <property type="entry name" value="Winged helix' DNA-binding domain"/>
    <property type="match status" value="1"/>
</dbReference>
<evidence type="ECO:0000313" key="4">
    <source>
        <dbReference type="EMBL" id="MFD1174959.1"/>
    </source>
</evidence>
<name>A0ABW3RSC4_9BACL</name>
<organism evidence="4 5">
    <name type="scientific">Paenibacillus puldeungensis</name>
    <dbReference type="NCBI Taxonomy" id="696536"/>
    <lineage>
        <taxon>Bacteria</taxon>
        <taxon>Bacillati</taxon>
        <taxon>Bacillota</taxon>
        <taxon>Bacilli</taxon>
        <taxon>Bacillales</taxon>
        <taxon>Paenibacillaceae</taxon>
        <taxon>Paenibacillus</taxon>
    </lineage>
</organism>
<dbReference type="Gene3D" id="1.10.10.10">
    <property type="entry name" value="Winged helix-like DNA-binding domain superfamily/Winged helix DNA-binding domain"/>
    <property type="match status" value="1"/>
</dbReference>
<accession>A0ABW3RSC4</accession>
<keyword evidence="3" id="KW-0859">Xylose metabolism</keyword>
<dbReference type="Gene3D" id="3.30.420.40">
    <property type="match status" value="2"/>
</dbReference>
<reference evidence="5" key="1">
    <citation type="journal article" date="2019" name="Int. J. Syst. Evol. Microbiol.">
        <title>The Global Catalogue of Microorganisms (GCM) 10K type strain sequencing project: providing services to taxonomists for standard genome sequencing and annotation.</title>
        <authorList>
            <consortium name="The Broad Institute Genomics Platform"/>
            <consortium name="The Broad Institute Genome Sequencing Center for Infectious Disease"/>
            <person name="Wu L."/>
            <person name="Ma J."/>
        </authorList>
    </citation>
    <scope>NUCLEOTIDE SEQUENCE [LARGE SCALE GENOMIC DNA]</scope>
    <source>
        <strain evidence="5">CCUG 59189</strain>
    </source>
</reference>
<dbReference type="InterPro" id="IPR036390">
    <property type="entry name" value="WH_DNA-bd_sf"/>
</dbReference>
<keyword evidence="3" id="KW-0119">Carbohydrate metabolism</keyword>
<dbReference type="InterPro" id="IPR000600">
    <property type="entry name" value="ROK"/>
</dbReference>
<proteinExistence type="inferred from homology"/>
<evidence type="ECO:0000256" key="2">
    <source>
        <dbReference type="ARBA" id="ARBA00006479"/>
    </source>
</evidence>
<gene>
    <name evidence="4" type="ORF">ACFQ3W_01380</name>
</gene>
<dbReference type="SUPFAM" id="SSF53067">
    <property type="entry name" value="Actin-like ATPase domain"/>
    <property type="match status" value="1"/>
</dbReference>
<dbReference type="InterPro" id="IPR036388">
    <property type="entry name" value="WH-like_DNA-bd_sf"/>
</dbReference>
<dbReference type="Proteomes" id="UP001597262">
    <property type="component" value="Unassembled WGS sequence"/>
</dbReference>
<dbReference type="RefSeq" id="WP_379315845.1">
    <property type="nucleotide sequence ID" value="NZ_JBHTLM010000001.1"/>
</dbReference>
<evidence type="ECO:0000256" key="1">
    <source>
        <dbReference type="ARBA" id="ARBA00002486"/>
    </source>
</evidence>
<dbReference type="InterPro" id="IPR043129">
    <property type="entry name" value="ATPase_NBD"/>
</dbReference>
<keyword evidence="5" id="KW-1185">Reference proteome</keyword>
<dbReference type="PANTHER" id="PTHR18964">
    <property type="entry name" value="ROK (REPRESSOR, ORF, KINASE) FAMILY"/>
    <property type="match status" value="1"/>
</dbReference>
<dbReference type="EMBL" id="JBHTLM010000001">
    <property type="protein sequence ID" value="MFD1174959.1"/>
    <property type="molecule type" value="Genomic_DNA"/>
</dbReference>
<dbReference type="Pfam" id="PF00480">
    <property type="entry name" value="ROK"/>
    <property type="match status" value="1"/>
</dbReference>